<accession>A0A8S1XN01</accession>
<proteinExistence type="predicted"/>
<evidence type="ECO:0008006" key="3">
    <source>
        <dbReference type="Google" id="ProtNLM"/>
    </source>
</evidence>
<dbReference type="AlphaFoldDB" id="A0A8S1XN01"/>
<keyword evidence="2" id="KW-1185">Reference proteome</keyword>
<sequence length="90" mass="10768">MQPNGTQRLSILIYNGHPNLSQEFSILFYRINQFLYRIGAQFDQFRNQEKALIDYNKGILFAPNDNQIYYKKEVKNREQLILIKQSNQIL</sequence>
<evidence type="ECO:0000313" key="2">
    <source>
        <dbReference type="Proteomes" id="UP000689195"/>
    </source>
</evidence>
<protein>
    <recommendedName>
        <fullName evidence="3">Tetratricopeptide repeat protein</fullName>
    </recommendedName>
</protein>
<dbReference type="Proteomes" id="UP000689195">
    <property type="component" value="Unassembled WGS sequence"/>
</dbReference>
<gene>
    <name evidence="1" type="ORF">PPENT_87.1.T1310014</name>
</gene>
<organism evidence="1 2">
    <name type="scientific">Paramecium pentaurelia</name>
    <dbReference type="NCBI Taxonomy" id="43138"/>
    <lineage>
        <taxon>Eukaryota</taxon>
        <taxon>Sar</taxon>
        <taxon>Alveolata</taxon>
        <taxon>Ciliophora</taxon>
        <taxon>Intramacronucleata</taxon>
        <taxon>Oligohymenophorea</taxon>
        <taxon>Peniculida</taxon>
        <taxon>Parameciidae</taxon>
        <taxon>Paramecium</taxon>
    </lineage>
</organism>
<dbReference type="EMBL" id="CAJJDO010000131">
    <property type="protein sequence ID" value="CAD8202391.1"/>
    <property type="molecule type" value="Genomic_DNA"/>
</dbReference>
<reference evidence="1" key="1">
    <citation type="submission" date="2021-01" db="EMBL/GenBank/DDBJ databases">
        <authorList>
            <consortium name="Genoscope - CEA"/>
            <person name="William W."/>
        </authorList>
    </citation>
    <scope>NUCLEOTIDE SEQUENCE</scope>
</reference>
<name>A0A8S1XN01_9CILI</name>
<evidence type="ECO:0000313" key="1">
    <source>
        <dbReference type="EMBL" id="CAD8202391.1"/>
    </source>
</evidence>
<comment type="caution">
    <text evidence="1">The sequence shown here is derived from an EMBL/GenBank/DDBJ whole genome shotgun (WGS) entry which is preliminary data.</text>
</comment>